<accession>A0A2T7P554</accession>
<evidence type="ECO:0000313" key="2">
    <source>
        <dbReference type="Proteomes" id="UP000245119"/>
    </source>
</evidence>
<dbReference type="AlphaFoldDB" id="A0A2T7P554"/>
<gene>
    <name evidence="1" type="ORF">C0Q70_11111</name>
</gene>
<proteinExistence type="predicted"/>
<keyword evidence="2" id="KW-1185">Reference proteome</keyword>
<protein>
    <submittedName>
        <fullName evidence="1">Uncharacterized protein</fullName>
    </submittedName>
</protein>
<organism evidence="1 2">
    <name type="scientific">Pomacea canaliculata</name>
    <name type="common">Golden apple snail</name>
    <dbReference type="NCBI Taxonomy" id="400727"/>
    <lineage>
        <taxon>Eukaryota</taxon>
        <taxon>Metazoa</taxon>
        <taxon>Spiralia</taxon>
        <taxon>Lophotrochozoa</taxon>
        <taxon>Mollusca</taxon>
        <taxon>Gastropoda</taxon>
        <taxon>Caenogastropoda</taxon>
        <taxon>Architaenioglossa</taxon>
        <taxon>Ampullarioidea</taxon>
        <taxon>Ampullariidae</taxon>
        <taxon>Pomacea</taxon>
    </lineage>
</organism>
<dbReference type="Proteomes" id="UP000245119">
    <property type="component" value="Linkage Group LG6"/>
</dbReference>
<sequence>MFVCVCGEQRSKASLKDLLSKSGRKLPLPLYRVDLSSVCSSSAVRAHCPVRAVSSVPPTAELMSTGEAAPL</sequence>
<comment type="caution">
    <text evidence="1">The sequence shown here is derived from an EMBL/GenBank/DDBJ whole genome shotgun (WGS) entry which is preliminary data.</text>
</comment>
<dbReference type="EMBL" id="PZQS01000006">
    <property type="protein sequence ID" value="PVD28523.1"/>
    <property type="molecule type" value="Genomic_DNA"/>
</dbReference>
<name>A0A2T7P554_POMCA</name>
<evidence type="ECO:0000313" key="1">
    <source>
        <dbReference type="EMBL" id="PVD28523.1"/>
    </source>
</evidence>
<reference evidence="1 2" key="1">
    <citation type="submission" date="2018-04" db="EMBL/GenBank/DDBJ databases">
        <title>The genome of golden apple snail Pomacea canaliculata provides insight into stress tolerance and invasive adaptation.</title>
        <authorList>
            <person name="Liu C."/>
            <person name="Liu B."/>
            <person name="Ren Y."/>
            <person name="Zhang Y."/>
            <person name="Wang H."/>
            <person name="Li S."/>
            <person name="Jiang F."/>
            <person name="Yin L."/>
            <person name="Zhang G."/>
            <person name="Qian W."/>
            <person name="Fan W."/>
        </authorList>
    </citation>
    <scope>NUCLEOTIDE SEQUENCE [LARGE SCALE GENOMIC DNA]</scope>
    <source>
        <strain evidence="1">SZHN2017</strain>
        <tissue evidence="1">Muscle</tissue>
    </source>
</reference>